<sequence>MNSTTTQGARVLRKLRFSRCYPTSSEFSSNISRSSSSPFFPRSRNSRTIRTSSLTGTCSNFSDAFSEENKDRLVGQLGKMRTPKSLLARCSEEAAVFVPFCLVNSVPSVLFTLRSSQLNSHKGEVSFPGGKRDPEDNSIVDTAVREMEEELGLERSHVQVWVQMPAFPDRTGKKAVTPVIGFLGEIDVNSLKLNPEEVESVFTLSLAHVCNPLNRGYTKFTSQTVYPLFLNGPRKIWGLTAIVLEQVLLIAVPESFQEQFFRPANKK</sequence>
<evidence type="ECO:0000256" key="4">
    <source>
        <dbReference type="ARBA" id="ARBA00022801"/>
    </source>
</evidence>
<evidence type="ECO:0000256" key="2">
    <source>
        <dbReference type="ARBA" id="ARBA00001946"/>
    </source>
</evidence>
<evidence type="ECO:0000256" key="5">
    <source>
        <dbReference type="ARBA" id="ARBA00022842"/>
    </source>
</evidence>
<dbReference type="PROSITE" id="PS51462">
    <property type="entry name" value="NUDIX"/>
    <property type="match status" value="1"/>
</dbReference>
<evidence type="ECO:0000256" key="1">
    <source>
        <dbReference type="ARBA" id="ARBA00001936"/>
    </source>
</evidence>
<keyword evidence="5" id="KW-0460">Magnesium</keyword>
<dbReference type="GO" id="GO:0010945">
    <property type="term" value="F:coenzyme A diphosphatase activity"/>
    <property type="evidence" value="ECO:0007669"/>
    <property type="project" value="InterPro"/>
</dbReference>
<dbReference type="Proteomes" id="UP000275408">
    <property type="component" value="Unassembled WGS sequence"/>
</dbReference>
<organism evidence="9 10">
    <name type="scientific">Pocillopora damicornis</name>
    <name type="common">Cauliflower coral</name>
    <name type="synonym">Millepora damicornis</name>
    <dbReference type="NCBI Taxonomy" id="46731"/>
    <lineage>
        <taxon>Eukaryota</taxon>
        <taxon>Metazoa</taxon>
        <taxon>Cnidaria</taxon>
        <taxon>Anthozoa</taxon>
        <taxon>Hexacorallia</taxon>
        <taxon>Scleractinia</taxon>
        <taxon>Astrocoeniina</taxon>
        <taxon>Pocilloporidae</taxon>
        <taxon>Pocillopora</taxon>
    </lineage>
</organism>
<evidence type="ECO:0000256" key="3">
    <source>
        <dbReference type="ARBA" id="ARBA00022723"/>
    </source>
</evidence>
<evidence type="ECO:0000313" key="9">
    <source>
        <dbReference type="EMBL" id="RMX39386.1"/>
    </source>
</evidence>
<gene>
    <name evidence="9" type="ORF">pdam_00005977</name>
</gene>
<dbReference type="OMA" id="HYRIWGI"/>
<evidence type="ECO:0000313" key="10">
    <source>
        <dbReference type="Proteomes" id="UP000275408"/>
    </source>
</evidence>
<comment type="caution">
    <text evidence="9">The sequence shown here is derived from an EMBL/GenBank/DDBJ whole genome shotgun (WGS) entry which is preliminary data.</text>
</comment>
<evidence type="ECO:0000256" key="6">
    <source>
        <dbReference type="ARBA" id="ARBA00023211"/>
    </source>
</evidence>
<dbReference type="SUPFAM" id="SSF55811">
    <property type="entry name" value="Nudix"/>
    <property type="match status" value="1"/>
</dbReference>
<dbReference type="STRING" id="46731.A0A3M6TDC2"/>
<dbReference type="Pfam" id="PF00293">
    <property type="entry name" value="NUDIX"/>
    <property type="match status" value="1"/>
</dbReference>
<feature type="region of interest" description="Disordered" evidence="7">
    <location>
        <begin position="25"/>
        <end position="46"/>
    </location>
</feature>
<dbReference type="InterPro" id="IPR015797">
    <property type="entry name" value="NUDIX_hydrolase-like_dom_sf"/>
</dbReference>
<dbReference type="InterPro" id="IPR000086">
    <property type="entry name" value="NUDIX_hydrolase_dom"/>
</dbReference>
<dbReference type="Gene3D" id="3.90.79.10">
    <property type="entry name" value="Nucleoside Triphosphate Pyrophosphohydrolase"/>
    <property type="match status" value="1"/>
</dbReference>
<dbReference type="CDD" id="cd03426">
    <property type="entry name" value="NUDIX_CoAse_Nudt7"/>
    <property type="match status" value="1"/>
</dbReference>
<dbReference type="InterPro" id="IPR045121">
    <property type="entry name" value="CoAse"/>
</dbReference>
<dbReference type="AlphaFoldDB" id="A0A3M6TDC2"/>
<keyword evidence="3" id="KW-0479">Metal-binding</keyword>
<dbReference type="GO" id="GO:0046872">
    <property type="term" value="F:metal ion binding"/>
    <property type="evidence" value="ECO:0007669"/>
    <property type="project" value="UniProtKB-KW"/>
</dbReference>
<evidence type="ECO:0000256" key="7">
    <source>
        <dbReference type="SAM" id="MobiDB-lite"/>
    </source>
</evidence>
<keyword evidence="10" id="KW-1185">Reference proteome</keyword>
<accession>A0A3M6TDC2</accession>
<dbReference type="EMBL" id="RCHS01003817">
    <property type="protein sequence ID" value="RMX39386.1"/>
    <property type="molecule type" value="Genomic_DNA"/>
</dbReference>
<dbReference type="PANTHER" id="PTHR12992:SF11">
    <property type="entry name" value="MITOCHONDRIAL COENZYME A DIPHOSPHATASE NUDT8"/>
    <property type="match status" value="1"/>
</dbReference>
<protein>
    <recommendedName>
        <fullName evidence="8">Nudix hydrolase domain-containing protein</fullName>
    </recommendedName>
</protein>
<comment type="cofactor">
    <cofactor evidence="1">
        <name>Mn(2+)</name>
        <dbReference type="ChEBI" id="CHEBI:29035"/>
    </cofactor>
</comment>
<proteinExistence type="predicted"/>
<keyword evidence="4" id="KW-0378">Hydrolase</keyword>
<evidence type="ECO:0000259" key="8">
    <source>
        <dbReference type="PROSITE" id="PS51462"/>
    </source>
</evidence>
<keyword evidence="6" id="KW-0464">Manganese</keyword>
<comment type="cofactor">
    <cofactor evidence="2">
        <name>Mg(2+)</name>
        <dbReference type="ChEBI" id="CHEBI:18420"/>
    </cofactor>
</comment>
<dbReference type="OrthoDB" id="10262892at2759"/>
<name>A0A3M6TDC2_POCDA</name>
<reference evidence="9 10" key="1">
    <citation type="journal article" date="2018" name="Sci. Rep.">
        <title>Comparative analysis of the Pocillopora damicornis genome highlights role of immune system in coral evolution.</title>
        <authorList>
            <person name="Cunning R."/>
            <person name="Bay R.A."/>
            <person name="Gillette P."/>
            <person name="Baker A.C."/>
            <person name="Traylor-Knowles N."/>
        </authorList>
    </citation>
    <scope>NUCLEOTIDE SEQUENCE [LARGE SCALE GENOMIC DNA]</scope>
    <source>
        <strain evidence="9">RSMAS</strain>
        <tissue evidence="9">Whole animal</tissue>
    </source>
</reference>
<feature type="domain" description="Nudix hydrolase" evidence="8">
    <location>
        <begin position="87"/>
        <end position="231"/>
    </location>
</feature>
<dbReference type="PANTHER" id="PTHR12992">
    <property type="entry name" value="NUDIX HYDROLASE"/>
    <property type="match status" value="1"/>
</dbReference>